<dbReference type="InterPro" id="IPR009523">
    <property type="entry name" value="Prokineticin"/>
</dbReference>
<keyword evidence="6" id="KW-1213">G-protein coupled receptor impairing toxin</keyword>
<reference evidence="8" key="1">
    <citation type="submission" date="2021-01" db="EMBL/GenBank/DDBJ databases">
        <authorList>
            <person name="Zahm M."/>
            <person name="Roques C."/>
            <person name="Cabau C."/>
            <person name="Klopp C."/>
            <person name="Donnadieu C."/>
            <person name="Jouanno E."/>
            <person name="Lampietro C."/>
            <person name="Louis A."/>
            <person name="Herpin A."/>
            <person name="Echchiki A."/>
            <person name="Berthelot C."/>
            <person name="Parey E."/>
            <person name="Roest-Crollius H."/>
            <person name="Braasch I."/>
            <person name="Postlethwait J."/>
            <person name="Bobe J."/>
            <person name="Montfort J."/>
            <person name="Bouchez O."/>
            <person name="Begum T."/>
            <person name="Mejri S."/>
            <person name="Adams A."/>
            <person name="Chen W.-J."/>
            <person name="Guiguen Y."/>
        </authorList>
    </citation>
    <scope>NUCLEOTIDE SEQUENCE</scope>
    <source>
        <tissue evidence="8">Blood</tissue>
    </source>
</reference>
<dbReference type="SUPFAM" id="SSF57190">
    <property type="entry name" value="Colipase-like"/>
    <property type="match status" value="1"/>
</dbReference>
<comment type="similarity">
    <text evidence="2">Belongs to the AVIT (prokineticin) family.</text>
</comment>
<evidence type="ECO:0000313" key="8">
    <source>
        <dbReference type="EMBL" id="KAI1890969.1"/>
    </source>
</evidence>
<dbReference type="InterPro" id="IPR023569">
    <property type="entry name" value="Prokineticin_domain"/>
</dbReference>
<dbReference type="Gene3D" id="2.10.80.10">
    <property type="entry name" value="Lipase, subunit A"/>
    <property type="match status" value="1"/>
</dbReference>
<sequence>MHGCVTMTQLPGGDCTPPPFQACERDSQCGGAMCCAVSLWIRSLRMCTPMGREGDECHPMSHKPPLLFSSATSLHPKSLLSYPGKASVCPHH</sequence>
<dbReference type="AlphaFoldDB" id="A0A8T3D015"/>
<dbReference type="Proteomes" id="UP000829720">
    <property type="component" value="Unassembled WGS sequence"/>
</dbReference>
<dbReference type="GO" id="GO:0090729">
    <property type="term" value="F:toxin activity"/>
    <property type="evidence" value="ECO:0007669"/>
    <property type="project" value="UniProtKB-KW"/>
</dbReference>
<dbReference type="Pfam" id="PF06607">
    <property type="entry name" value="Prokineticin"/>
    <property type="match status" value="1"/>
</dbReference>
<evidence type="ECO:0000256" key="5">
    <source>
        <dbReference type="ARBA" id="ARBA00023157"/>
    </source>
</evidence>
<proteinExistence type="inferred from homology"/>
<evidence type="ECO:0000313" key="9">
    <source>
        <dbReference type="Proteomes" id="UP000829720"/>
    </source>
</evidence>
<keyword evidence="9" id="KW-1185">Reference proteome</keyword>
<organism evidence="8 9">
    <name type="scientific">Albula goreensis</name>
    <dbReference type="NCBI Taxonomy" id="1534307"/>
    <lineage>
        <taxon>Eukaryota</taxon>
        <taxon>Metazoa</taxon>
        <taxon>Chordata</taxon>
        <taxon>Craniata</taxon>
        <taxon>Vertebrata</taxon>
        <taxon>Euteleostomi</taxon>
        <taxon>Actinopterygii</taxon>
        <taxon>Neopterygii</taxon>
        <taxon>Teleostei</taxon>
        <taxon>Albuliformes</taxon>
        <taxon>Albulidae</taxon>
        <taxon>Albula</taxon>
    </lineage>
</organism>
<evidence type="ECO:0000256" key="3">
    <source>
        <dbReference type="ARBA" id="ARBA00022525"/>
    </source>
</evidence>
<name>A0A8T3D015_9TELE</name>
<comment type="caution">
    <text evidence="8">The sequence shown here is derived from an EMBL/GenBank/DDBJ whole genome shotgun (WGS) entry which is preliminary data.</text>
</comment>
<evidence type="ECO:0000259" key="7">
    <source>
        <dbReference type="Pfam" id="PF06607"/>
    </source>
</evidence>
<dbReference type="PANTHER" id="PTHR18821">
    <property type="entry name" value="PROKINETICIN"/>
    <property type="match status" value="1"/>
</dbReference>
<evidence type="ECO:0000256" key="6">
    <source>
        <dbReference type="ARBA" id="ARBA00023259"/>
    </source>
</evidence>
<gene>
    <name evidence="8" type="ORF">AGOR_G00159050</name>
</gene>
<dbReference type="GO" id="GO:0005576">
    <property type="term" value="C:extracellular region"/>
    <property type="evidence" value="ECO:0007669"/>
    <property type="project" value="UniProtKB-SubCell"/>
</dbReference>
<dbReference type="GO" id="GO:0001935">
    <property type="term" value="P:endothelial cell proliferation"/>
    <property type="evidence" value="ECO:0007669"/>
    <property type="project" value="TreeGrafter"/>
</dbReference>
<evidence type="ECO:0000256" key="2">
    <source>
        <dbReference type="ARBA" id="ARBA00006999"/>
    </source>
</evidence>
<comment type="subcellular location">
    <subcellularLocation>
        <location evidence="1">Secreted</location>
    </subcellularLocation>
</comment>
<dbReference type="EMBL" id="JAERUA010000014">
    <property type="protein sequence ID" value="KAI1890969.1"/>
    <property type="molecule type" value="Genomic_DNA"/>
</dbReference>
<evidence type="ECO:0000256" key="4">
    <source>
        <dbReference type="ARBA" id="ARBA00022656"/>
    </source>
</evidence>
<keyword evidence="4" id="KW-0800">Toxin</keyword>
<keyword evidence="5" id="KW-1015">Disulfide bond</keyword>
<dbReference type="PANTHER" id="PTHR18821:SF2">
    <property type="entry name" value="DICKKOPF-RELATED PROTEIN 3-LIKE"/>
    <property type="match status" value="1"/>
</dbReference>
<feature type="domain" description="Prokineticin" evidence="7">
    <location>
        <begin position="22"/>
        <end position="67"/>
    </location>
</feature>
<keyword evidence="3" id="KW-0964">Secreted</keyword>
<dbReference type="OrthoDB" id="6433669at2759"/>
<protein>
    <recommendedName>
        <fullName evidence="7">Prokineticin domain-containing protein</fullName>
    </recommendedName>
</protein>
<accession>A0A8T3D015</accession>
<evidence type="ECO:0000256" key="1">
    <source>
        <dbReference type="ARBA" id="ARBA00004613"/>
    </source>
</evidence>